<organism evidence="1 2">
    <name type="scientific">Candidatus Chloroploca mongolica</name>
    <dbReference type="NCBI Taxonomy" id="2528176"/>
    <lineage>
        <taxon>Bacteria</taxon>
        <taxon>Bacillati</taxon>
        <taxon>Chloroflexota</taxon>
        <taxon>Chloroflexia</taxon>
        <taxon>Chloroflexales</taxon>
        <taxon>Chloroflexineae</taxon>
        <taxon>Oscillochloridaceae</taxon>
        <taxon>Candidatus Chloroploca</taxon>
    </lineage>
</organism>
<evidence type="ECO:0000313" key="1">
    <source>
        <dbReference type="EMBL" id="MBP1468343.1"/>
    </source>
</evidence>
<dbReference type="Proteomes" id="UP001193081">
    <property type="component" value="Unassembled WGS sequence"/>
</dbReference>
<evidence type="ECO:0000313" key="2">
    <source>
        <dbReference type="Proteomes" id="UP001193081"/>
    </source>
</evidence>
<sequence length="103" mass="11369">MFPPNSRYAGIATATLVQDDGRPVVYLRRRFVPAPERLGLLGEHLVVQGERLDQIAAQELGDAEGFWRVCDANRALRPSDLMAEIGRRLRITLPEGMPGGDNA</sequence>
<proteinExistence type="predicted"/>
<evidence type="ECO:0008006" key="3">
    <source>
        <dbReference type="Google" id="ProtNLM"/>
    </source>
</evidence>
<gene>
    <name evidence="1" type="ORF">EYB53_021710</name>
</gene>
<protein>
    <recommendedName>
        <fullName evidence="3">LysM domain-containing protein</fullName>
    </recommendedName>
</protein>
<comment type="caution">
    <text evidence="1">The sequence shown here is derived from an EMBL/GenBank/DDBJ whole genome shotgun (WGS) entry which is preliminary data.</text>
</comment>
<name>A0ABS4DFY2_9CHLR</name>
<accession>A0ABS4DFY2</accession>
<reference evidence="1 2" key="1">
    <citation type="submission" date="2021-03" db="EMBL/GenBank/DDBJ databases">
        <authorList>
            <person name="Grouzdev D.S."/>
        </authorList>
    </citation>
    <scope>NUCLEOTIDE SEQUENCE [LARGE SCALE GENOMIC DNA]</scope>
    <source>
        <strain evidence="1 2">M50-1</strain>
    </source>
</reference>
<keyword evidence="2" id="KW-1185">Reference proteome</keyword>
<dbReference type="EMBL" id="SIJK02000065">
    <property type="protein sequence ID" value="MBP1468343.1"/>
    <property type="molecule type" value="Genomic_DNA"/>
</dbReference>